<dbReference type="PANTHER" id="PTHR35090">
    <property type="entry name" value="DNA-DIRECTED RNA POLYMERASE SUBUNIT I"/>
    <property type="match status" value="1"/>
</dbReference>
<evidence type="ECO:0000259" key="1">
    <source>
        <dbReference type="SMART" id="SM00989"/>
    </source>
</evidence>
<dbReference type="STRING" id="270498.CHK_0979"/>
<organism evidence="2 3">
    <name type="scientific">Christensenella hongkongensis</name>
    <dbReference type="NCBI Taxonomy" id="270498"/>
    <lineage>
        <taxon>Bacteria</taxon>
        <taxon>Bacillati</taxon>
        <taxon>Bacillota</taxon>
        <taxon>Clostridia</taxon>
        <taxon>Christensenellales</taxon>
        <taxon>Christensenellaceae</taxon>
        <taxon>Christensenella</taxon>
    </lineage>
</organism>
<dbReference type="EMBL" id="LAYJ01000076">
    <property type="protein sequence ID" value="KKI51487.1"/>
    <property type="molecule type" value="Genomic_DNA"/>
</dbReference>
<accession>A0A0M2NM51</accession>
<dbReference type="SUPFAM" id="SSF111126">
    <property type="entry name" value="Ligand-binding domain in the NO signalling and Golgi transport"/>
    <property type="match status" value="1"/>
</dbReference>
<reference evidence="2 3" key="1">
    <citation type="submission" date="2015-04" db="EMBL/GenBank/DDBJ databases">
        <title>Draft genome sequence of bacteremic isolate Catabacter hongkongensis type strain HKU16T.</title>
        <authorList>
            <person name="Lau S.K."/>
            <person name="Teng J.L."/>
            <person name="Huang Y."/>
            <person name="Curreem S.O."/>
            <person name="Tsui S.K."/>
            <person name="Woo P.C."/>
        </authorList>
    </citation>
    <scope>NUCLEOTIDE SEQUENCE [LARGE SCALE GENOMIC DNA]</scope>
    <source>
        <strain evidence="2 3">HKU16</strain>
    </source>
</reference>
<dbReference type="InterPro" id="IPR004096">
    <property type="entry name" value="V4R"/>
</dbReference>
<gene>
    <name evidence="2" type="ORF">CHK_0979</name>
</gene>
<dbReference type="Gene3D" id="3.30.1380.20">
    <property type="entry name" value="Trafficking protein particle complex subunit 3"/>
    <property type="match status" value="1"/>
</dbReference>
<protein>
    <recommendedName>
        <fullName evidence="1">4-vinyl reductase 4VR domain-containing protein</fullName>
    </recommendedName>
</protein>
<keyword evidence="3" id="KW-1185">Reference proteome</keyword>
<dbReference type="OrthoDB" id="9788644at2"/>
<dbReference type="Pfam" id="PF02830">
    <property type="entry name" value="V4R"/>
    <property type="match status" value="1"/>
</dbReference>
<feature type="domain" description="4-vinyl reductase 4VR" evidence="1">
    <location>
        <begin position="106"/>
        <end position="168"/>
    </location>
</feature>
<dbReference type="InterPro" id="IPR024096">
    <property type="entry name" value="NO_sig/Golgi_transp_ligand-bd"/>
</dbReference>
<name>A0A0M2NM51_9FIRM</name>
<dbReference type="AlphaFoldDB" id="A0A0M2NM51"/>
<evidence type="ECO:0000313" key="2">
    <source>
        <dbReference type="EMBL" id="KKI51487.1"/>
    </source>
</evidence>
<evidence type="ECO:0000313" key="3">
    <source>
        <dbReference type="Proteomes" id="UP000034076"/>
    </source>
</evidence>
<dbReference type="RefSeq" id="WP_046442896.1">
    <property type="nucleotide sequence ID" value="NZ_JAXDTA010000113.1"/>
</dbReference>
<dbReference type="PATRIC" id="fig|270498.16.peg.1179"/>
<dbReference type="PANTHER" id="PTHR35090:SF2">
    <property type="entry name" value="ARSR FAMILY TRANSCRIPTIONAL REGULATOR"/>
    <property type="match status" value="1"/>
</dbReference>
<proteinExistence type="predicted"/>
<dbReference type="SMART" id="SM00989">
    <property type="entry name" value="V4R"/>
    <property type="match status" value="1"/>
</dbReference>
<sequence length="171" mass="19390">MEHSEFKWNQLGDVSKGRINLGEEMPVMVYRLFQYTMRDVLSRRYGKEEMIDLFRTAGEQAGHEFATNNLDLTLELNPFIAQLQSVLAQTKIGILRIEKFDTETGNAILTVSEDLDCSGLPVTGETVCNYDEGFIAGILAEYTKKDYIVTEIDCWAMGDRVCRFDARVAAK</sequence>
<comment type="caution">
    <text evidence="2">The sequence shown here is derived from an EMBL/GenBank/DDBJ whole genome shotgun (WGS) entry which is preliminary data.</text>
</comment>
<dbReference type="Proteomes" id="UP000034076">
    <property type="component" value="Unassembled WGS sequence"/>
</dbReference>